<evidence type="ECO:0000256" key="1">
    <source>
        <dbReference type="SAM" id="MobiDB-lite"/>
    </source>
</evidence>
<feature type="compositionally biased region" description="Basic and acidic residues" evidence="1">
    <location>
        <begin position="467"/>
        <end position="487"/>
    </location>
</feature>
<evidence type="ECO:0000313" key="2">
    <source>
        <dbReference type="EMBL" id="ODN89716.1"/>
    </source>
</evidence>
<evidence type="ECO:0000313" key="3">
    <source>
        <dbReference type="Proteomes" id="UP000094819"/>
    </source>
</evidence>
<feature type="compositionally biased region" description="Low complexity" evidence="1">
    <location>
        <begin position="231"/>
        <end position="243"/>
    </location>
</feature>
<dbReference type="OrthoDB" id="2576530at2759"/>
<feature type="compositionally biased region" description="Low complexity" evidence="1">
    <location>
        <begin position="428"/>
        <end position="437"/>
    </location>
</feature>
<feature type="compositionally biased region" description="Basic and acidic residues" evidence="1">
    <location>
        <begin position="171"/>
        <end position="187"/>
    </location>
</feature>
<feature type="region of interest" description="Disordered" evidence="1">
    <location>
        <begin position="171"/>
        <end position="625"/>
    </location>
</feature>
<feature type="compositionally biased region" description="Polar residues" evidence="1">
    <location>
        <begin position="34"/>
        <end position="47"/>
    </location>
</feature>
<gene>
    <name evidence="2" type="ORF">L198_06409</name>
</gene>
<organism evidence="2 3">
    <name type="scientific">Cryptococcus wingfieldii CBS 7118</name>
    <dbReference type="NCBI Taxonomy" id="1295528"/>
    <lineage>
        <taxon>Eukaryota</taxon>
        <taxon>Fungi</taxon>
        <taxon>Dikarya</taxon>
        <taxon>Basidiomycota</taxon>
        <taxon>Agaricomycotina</taxon>
        <taxon>Tremellomycetes</taxon>
        <taxon>Tremellales</taxon>
        <taxon>Cryptococcaceae</taxon>
        <taxon>Cryptococcus</taxon>
    </lineage>
</organism>
<comment type="caution">
    <text evidence="2">The sequence shown here is derived from an EMBL/GenBank/DDBJ whole genome shotgun (WGS) entry which is preliminary data.</text>
</comment>
<sequence>MPELKEQDVLAYYTAIACGLVHRGSDGKIAPVSFTSTPAESSRQTPVLDTVTSKETSGKGKKGGRKGKKVVEAVEAVEGEGARTDVEAASVEASKSKDKGKGKKKAVDPAPPAVSQTTDEVPPVQPKAKQPKKSKKNKEAATPAVESTNAAPETSTPVLSAYETLAKEISDKAKKRVAESAEAETSRTPEFTAEQPAKPKPRKSKAARTPVGVEDAPAPLPPIPPAPEPSSTPSGPSKTLAKAAKAKTPKSTSRAKPIAPVASPAVESSAPADSSTPARGVPSRDTRALSTPVSEADVYRYHFSHVSGSGSSHDSPASHSLASPGTPASPTQRGKKRKSDALGAETPLRQKVLSRGGMGKKRSSLDAEDLADMEMVDELATPVNSPGPTSEKKKKKSKKSIGGPEVASSAPVESVSVASPIPPPSSPVVPDTSTPSTKPKKSGKESKKDKKEREQREKALALEAAELEEKEKAAAEKKARKEQEKKEKKERRKSKADAPSVSQPPKSPAAAPDPLPVTTPAKDTPITPASKKKRRLTDLPIPRLTPAKSPAVTSSAETGSPSAVKKPRKSVPTTPFGQGQPEPAVMHMYATMGVVTPSPKSKGAGSSKKEKKKLGPRWITETPKA</sequence>
<feature type="compositionally biased region" description="Pro residues" evidence="1">
    <location>
        <begin position="505"/>
        <end position="517"/>
    </location>
</feature>
<dbReference type="RefSeq" id="XP_019029625.1">
    <property type="nucleotide sequence ID" value="XM_019178469.1"/>
</dbReference>
<feature type="compositionally biased region" description="Basic residues" evidence="1">
    <location>
        <begin position="59"/>
        <end position="68"/>
    </location>
</feature>
<feature type="compositionally biased region" description="Low complexity" evidence="1">
    <location>
        <begin position="249"/>
        <end position="275"/>
    </location>
</feature>
<feature type="compositionally biased region" description="Acidic residues" evidence="1">
    <location>
        <begin position="366"/>
        <end position="377"/>
    </location>
</feature>
<name>A0A1E3IP64_9TREE</name>
<dbReference type="Proteomes" id="UP000094819">
    <property type="component" value="Unassembled WGS sequence"/>
</dbReference>
<feature type="region of interest" description="Disordered" evidence="1">
    <location>
        <begin position="34"/>
        <end position="159"/>
    </location>
</feature>
<accession>A0A1E3IP64</accession>
<feature type="compositionally biased region" description="Low complexity" evidence="1">
    <location>
        <begin position="404"/>
        <end position="419"/>
    </location>
</feature>
<proteinExistence type="predicted"/>
<dbReference type="GeneID" id="30195621"/>
<keyword evidence="3" id="KW-1185">Reference proteome</keyword>
<feature type="compositionally biased region" description="Polar residues" evidence="1">
    <location>
        <begin position="551"/>
        <end position="561"/>
    </location>
</feature>
<feature type="compositionally biased region" description="Low complexity" evidence="1">
    <location>
        <begin position="597"/>
        <end position="606"/>
    </location>
</feature>
<protein>
    <submittedName>
        <fullName evidence="2">Uncharacterized protein</fullName>
    </submittedName>
</protein>
<feature type="compositionally biased region" description="Pro residues" evidence="1">
    <location>
        <begin position="218"/>
        <end position="230"/>
    </location>
</feature>
<dbReference type="EMBL" id="AWGH01000022">
    <property type="protein sequence ID" value="ODN89716.1"/>
    <property type="molecule type" value="Genomic_DNA"/>
</dbReference>
<dbReference type="AlphaFoldDB" id="A0A1E3IP64"/>
<feature type="compositionally biased region" description="Polar residues" evidence="1">
    <location>
        <begin position="145"/>
        <end position="158"/>
    </location>
</feature>
<feature type="compositionally biased region" description="Low complexity" evidence="1">
    <location>
        <begin position="304"/>
        <end position="324"/>
    </location>
</feature>
<reference evidence="2 3" key="1">
    <citation type="submission" date="2016-06" db="EMBL/GenBank/DDBJ databases">
        <title>Evolution of pathogenesis and genome organization in the Tremellales.</title>
        <authorList>
            <person name="Cuomo C."/>
            <person name="Litvintseva A."/>
            <person name="Heitman J."/>
            <person name="Chen Y."/>
            <person name="Sun S."/>
            <person name="Springer D."/>
            <person name="Dromer F."/>
            <person name="Young S."/>
            <person name="Zeng Q."/>
            <person name="Chapman S."/>
            <person name="Gujja S."/>
            <person name="Saif S."/>
            <person name="Birren B."/>
        </authorList>
    </citation>
    <scope>NUCLEOTIDE SEQUENCE [LARGE SCALE GENOMIC DNA]</scope>
    <source>
        <strain evidence="2 3">CBS 7118</strain>
    </source>
</reference>
<feature type="compositionally biased region" description="Basic and acidic residues" evidence="1">
    <location>
        <begin position="442"/>
        <end position="460"/>
    </location>
</feature>